<feature type="region of interest" description="Disordered" evidence="5">
    <location>
        <begin position="194"/>
        <end position="248"/>
    </location>
</feature>
<evidence type="ECO:0000313" key="7">
    <source>
        <dbReference type="EMBL" id="KAH8997367.1"/>
    </source>
</evidence>
<dbReference type="InterPro" id="IPR001356">
    <property type="entry name" value="HD"/>
</dbReference>
<dbReference type="PROSITE" id="PS50071">
    <property type="entry name" value="HOMEOBOX_2"/>
    <property type="match status" value="1"/>
</dbReference>
<dbReference type="InterPro" id="IPR009057">
    <property type="entry name" value="Homeodomain-like_sf"/>
</dbReference>
<organism evidence="7 8">
    <name type="scientific">Lactarius akahatsu</name>
    <dbReference type="NCBI Taxonomy" id="416441"/>
    <lineage>
        <taxon>Eukaryota</taxon>
        <taxon>Fungi</taxon>
        <taxon>Dikarya</taxon>
        <taxon>Basidiomycota</taxon>
        <taxon>Agaricomycotina</taxon>
        <taxon>Agaricomycetes</taxon>
        <taxon>Russulales</taxon>
        <taxon>Russulaceae</taxon>
        <taxon>Lactarius</taxon>
    </lineage>
</organism>
<dbReference type="Proteomes" id="UP001201163">
    <property type="component" value="Unassembled WGS sequence"/>
</dbReference>
<feature type="compositionally biased region" description="Low complexity" evidence="5">
    <location>
        <begin position="224"/>
        <end position="237"/>
    </location>
</feature>
<evidence type="ECO:0000256" key="2">
    <source>
        <dbReference type="ARBA" id="ARBA00023242"/>
    </source>
</evidence>
<feature type="region of interest" description="Disordered" evidence="5">
    <location>
        <begin position="266"/>
        <end position="290"/>
    </location>
</feature>
<comment type="subcellular location">
    <subcellularLocation>
        <location evidence="1 3 4">Nucleus</location>
    </subcellularLocation>
</comment>
<dbReference type="SMART" id="SM00389">
    <property type="entry name" value="HOX"/>
    <property type="match status" value="1"/>
</dbReference>
<comment type="caution">
    <text evidence="7">The sequence shown here is derived from an EMBL/GenBank/DDBJ whole genome shotgun (WGS) entry which is preliminary data.</text>
</comment>
<keyword evidence="3 4" id="KW-0238">DNA-binding</keyword>
<dbReference type="CDD" id="cd00086">
    <property type="entry name" value="homeodomain"/>
    <property type="match status" value="1"/>
</dbReference>
<evidence type="ECO:0000256" key="3">
    <source>
        <dbReference type="PROSITE-ProRule" id="PRU00108"/>
    </source>
</evidence>
<accession>A0AAD4LNU7</accession>
<dbReference type="PANTHER" id="PTHR24341">
    <property type="entry name" value="HOMEOBOX PROTEIN ENGRAILED"/>
    <property type="match status" value="1"/>
</dbReference>
<dbReference type="GO" id="GO:0003677">
    <property type="term" value="F:DNA binding"/>
    <property type="evidence" value="ECO:0007669"/>
    <property type="project" value="UniProtKB-UniRule"/>
</dbReference>
<feature type="DNA-binding region" description="Homeobox" evidence="3">
    <location>
        <begin position="54"/>
        <end position="113"/>
    </location>
</feature>
<keyword evidence="2 3" id="KW-0539">Nucleus</keyword>
<evidence type="ECO:0000256" key="5">
    <source>
        <dbReference type="SAM" id="MobiDB-lite"/>
    </source>
</evidence>
<feature type="compositionally biased region" description="Low complexity" evidence="5">
    <location>
        <begin position="266"/>
        <end position="281"/>
    </location>
</feature>
<name>A0AAD4LNU7_9AGAM</name>
<dbReference type="Pfam" id="PF00046">
    <property type="entry name" value="Homeodomain"/>
    <property type="match status" value="1"/>
</dbReference>
<dbReference type="InterPro" id="IPR050720">
    <property type="entry name" value="Engrailed_Homeobox_TFs"/>
</dbReference>
<feature type="region of interest" description="Disordered" evidence="5">
    <location>
        <begin position="36"/>
        <end position="59"/>
    </location>
</feature>
<dbReference type="Gene3D" id="1.10.10.60">
    <property type="entry name" value="Homeodomain-like"/>
    <property type="match status" value="1"/>
</dbReference>
<evidence type="ECO:0000256" key="1">
    <source>
        <dbReference type="ARBA" id="ARBA00004123"/>
    </source>
</evidence>
<evidence type="ECO:0000256" key="4">
    <source>
        <dbReference type="RuleBase" id="RU000682"/>
    </source>
</evidence>
<evidence type="ECO:0000313" key="8">
    <source>
        <dbReference type="Proteomes" id="UP001201163"/>
    </source>
</evidence>
<protein>
    <recommendedName>
        <fullName evidence="6">Homeobox domain-containing protein</fullName>
    </recommendedName>
</protein>
<gene>
    <name evidence="7" type="ORF">EDB92DRAFT_1419215</name>
</gene>
<feature type="region of interest" description="Disordered" evidence="5">
    <location>
        <begin position="309"/>
        <end position="331"/>
    </location>
</feature>
<dbReference type="GO" id="GO:0006357">
    <property type="term" value="P:regulation of transcription by RNA polymerase II"/>
    <property type="evidence" value="ECO:0007669"/>
    <property type="project" value="TreeGrafter"/>
</dbReference>
<proteinExistence type="predicted"/>
<dbReference type="AlphaFoldDB" id="A0AAD4LNU7"/>
<evidence type="ECO:0000259" key="6">
    <source>
        <dbReference type="PROSITE" id="PS50071"/>
    </source>
</evidence>
<dbReference type="SUPFAM" id="SSF46689">
    <property type="entry name" value="Homeodomain-like"/>
    <property type="match status" value="1"/>
</dbReference>
<keyword evidence="8" id="KW-1185">Reference proteome</keyword>
<reference evidence="7" key="1">
    <citation type="submission" date="2022-01" db="EMBL/GenBank/DDBJ databases">
        <title>Comparative genomics reveals a dynamic genome evolution in the ectomycorrhizal milk-cap (Lactarius) mushrooms.</title>
        <authorList>
            <consortium name="DOE Joint Genome Institute"/>
            <person name="Lebreton A."/>
            <person name="Tang N."/>
            <person name="Kuo A."/>
            <person name="LaButti K."/>
            <person name="Drula E."/>
            <person name="Barry K."/>
            <person name="Clum A."/>
            <person name="Lipzen A."/>
            <person name="Mousain D."/>
            <person name="Ng V."/>
            <person name="Wang R."/>
            <person name="Wang X."/>
            <person name="Dai Y."/>
            <person name="Henrissat B."/>
            <person name="Grigoriev I.V."/>
            <person name="Guerin-Laguette A."/>
            <person name="Yu F."/>
            <person name="Martin F.M."/>
        </authorList>
    </citation>
    <scope>NUCLEOTIDE SEQUENCE</scope>
    <source>
        <strain evidence="7">QP</strain>
    </source>
</reference>
<keyword evidence="3 4" id="KW-0371">Homeobox</keyword>
<sequence>MSGSDAMSTLVAGCTPSELWPPTTFVYENQRLVSESANAQDPSATAAVTPPGKLPRSRHRMTGDKLETLDAFFRRNTHPSRKEKETICKDLDIDLKTVTIWFQNKRQTVARSRKQSESFSSESLRVVPTAAMDMLASASATMTPLAAAEVPSVSATAKRLDFGSSGGTCAQCLSLDNPPVSRFLPASSFCSAYPSAPDSQPRTPLSTAQDPNVFESALPPCEMRTSSTRVSSPSSSPGGLELRKPRNHDWPIDPENLWRYIPSSPLQQQPVQSSPDVSPDVGGSGSAGLSLRRRPRTLEWACARSAKRRRANPDSVHSEDGETDAGCNAEERHSPCCVSDVRVPPECYGKYPLDVVRGAVLLLGLRDAGGMI</sequence>
<dbReference type="GO" id="GO:0005634">
    <property type="term" value="C:nucleus"/>
    <property type="evidence" value="ECO:0007669"/>
    <property type="project" value="UniProtKB-SubCell"/>
</dbReference>
<dbReference type="EMBL" id="JAKELL010000007">
    <property type="protein sequence ID" value="KAH8997367.1"/>
    <property type="molecule type" value="Genomic_DNA"/>
</dbReference>
<feature type="compositionally biased region" description="Polar residues" evidence="5">
    <location>
        <begin position="197"/>
        <end position="210"/>
    </location>
</feature>
<feature type="domain" description="Homeobox" evidence="6">
    <location>
        <begin position="52"/>
        <end position="112"/>
    </location>
</feature>
<dbReference type="PANTHER" id="PTHR24341:SF6">
    <property type="entry name" value="HOMEOBOX PROTEIN INVECTED"/>
    <property type="match status" value="1"/>
</dbReference>